<protein>
    <submittedName>
        <fullName evidence="1">tRNA G37 N-methylase Trm5</fullName>
    </submittedName>
</protein>
<proteinExistence type="predicted"/>
<reference evidence="1 2" key="1">
    <citation type="submission" date="2023-04" db="EMBL/GenBank/DDBJ databases">
        <title>Forest soil microbial communities from Buena Vista Peninsula, Colon Province, Panama.</title>
        <authorList>
            <person name="Bouskill N."/>
        </authorList>
    </citation>
    <scope>NUCLEOTIDE SEQUENCE [LARGE SCALE GENOMIC DNA]</scope>
    <source>
        <strain evidence="1 2">CFH S0262</strain>
    </source>
</reference>
<sequence>MMQVAPAETDAIGRAIADRLRHVSTIPTRELSVLAWQIVGEIAFLADPERLPAGWQLTAADRIRRVLGEHRGILQLAAGRSAPSSAPGFDAMVTAVAERLASLN</sequence>
<name>A0ABT6MJN4_9NOCA</name>
<gene>
    <name evidence="1" type="ORF">M2280_005267</name>
</gene>
<evidence type="ECO:0000313" key="1">
    <source>
        <dbReference type="EMBL" id="MDH6284016.1"/>
    </source>
</evidence>
<dbReference type="EMBL" id="JARXVC010000017">
    <property type="protein sequence ID" value="MDH6284016.1"/>
    <property type="molecule type" value="Genomic_DNA"/>
</dbReference>
<dbReference type="Proteomes" id="UP001160334">
    <property type="component" value="Unassembled WGS sequence"/>
</dbReference>
<keyword evidence="2" id="KW-1185">Reference proteome</keyword>
<comment type="caution">
    <text evidence="1">The sequence shown here is derived from an EMBL/GenBank/DDBJ whole genome shotgun (WGS) entry which is preliminary data.</text>
</comment>
<accession>A0ABT6MJN4</accession>
<evidence type="ECO:0000313" key="2">
    <source>
        <dbReference type="Proteomes" id="UP001160334"/>
    </source>
</evidence>
<dbReference type="RefSeq" id="WP_280763265.1">
    <property type="nucleotide sequence ID" value="NZ_JARXVC010000017.1"/>
</dbReference>
<organism evidence="1 2">
    <name type="scientific">Prescottella agglutinans</name>
    <dbReference type="NCBI Taxonomy" id="1644129"/>
    <lineage>
        <taxon>Bacteria</taxon>
        <taxon>Bacillati</taxon>
        <taxon>Actinomycetota</taxon>
        <taxon>Actinomycetes</taxon>
        <taxon>Mycobacteriales</taxon>
        <taxon>Nocardiaceae</taxon>
        <taxon>Prescottella</taxon>
    </lineage>
</organism>